<evidence type="ECO:0000313" key="1">
    <source>
        <dbReference type="EMBL" id="OHE94651.1"/>
    </source>
</evidence>
<dbReference type="GeneID" id="34563191"/>
<accession>A0A1G4AZU4</accession>
<dbReference type="RefSeq" id="XP_022471813.1">
    <property type="nucleotide sequence ID" value="XM_022621681.1"/>
</dbReference>
<organism evidence="1 2">
    <name type="scientific">Colletotrichum orchidophilum</name>
    <dbReference type="NCBI Taxonomy" id="1209926"/>
    <lineage>
        <taxon>Eukaryota</taxon>
        <taxon>Fungi</taxon>
        <taxon>Dikarya</taxon>
        <taxon>Ascomycota</taxon>
        <taxon>Pezizomycotina</taxon>
        <taxon>Sordariomycetes</taxon>
        <taxon>Hypocreomycetidae</taxon>
        <taxon>Glomerellales</taxon>
        <taxon>Glomerellaceae</taxon>
        <taxon>Colletotrichum</taxon>
    </lineage>
</organism>
<evidence type="ECO:0000313" key="2">
    <source>
        <dbReference type="Proteomes" id="UP000176998"/>
    </source>
</evidence>
<reference evidence="1 2" key="1">
    <citation type="submission" date="2016-09" db="EMBL/GenBank/DDBJ databases">
        <authorList>
            <person name="Capua I."/>
            <person name="De Benedictis P."/>
            <person name="Joannis T."/>
            <person name="Lombin L.H."/>
            <person name="Cattoli G."/>
        </authorList>
    </citation>
    <scope>NUCLEOTIDE SEQUENCE [LARGE SCALE GENOMIC DNA]</scope>
    <source>
        <strain evidence="1 2">IMI 309357</strain>
    </source>
</reference>
<protein>
    <submittedName>
        <fullName evidence="1">Uncharacterized protein</fullName>
    </submittedName>
</protein>
<dbReference type="AlphaFoldDB" id="A0A1G4AZU4"/>
<name>A0A1G4AZU4_9PEZI</name>
<dbReference type="Proteomes" id="UP000176998">
    <property type="component" value="Unassembled WGS sequence"/>
</dbReference>
<proteinExistence type="predicted"/>
<sequence>MVDADGPRRGVFGAFRGQERVFFFFFVPGTLRSLGNKGKLRAWRGDNAHQKVVATAALPGDQVQVDVYQSFLASFVFFLSVSSSVQLRSSRTLVRLPLLWQNFIVLIMKFPARHLKTC</sequence>
<dbReference type="EMBL" id="MJBS01000096">
    <property type="protein sequence ID" value="OHE94651.1"/>
    <property type="molecule type" value="Genomic_DNA"/>
</dbReference>
<gene>
    <name evidence="1" type="ORF">CORC01_10052</name>
</gene>
<keyword evidence="2" id="KW-1185">Reference proteome</keyword>
<comment type="caution">
    <text evidence="1">The sequence shown here is derived from an EMBL/GenBank/DDBJ whole genome shotgun (WGS) entry which is preliminary data.</text>
</comment>